<evidence type="ECO:0000256" key="16">
    <source>
        <dbReference type="SAM" id="SignalP"/>
    </source>
</evidence>
<evidence type="ECO:0000256" key="12">
    <source>
        <dbReference type="ARBA" id="ARBA00023026"/>
    </source>
</evidence>
<evidence type="ECO:0000256" key="15">
    <source>
        <dbReference type="PROSITE-ProRule" id="PRU01032"/>
    </source>
</evidence>
<dbReference type="GO" id="GO:0006508">
    <property type="term" value="P:proteolysis"/>
    <property type="evidence" value="ECO:0007669"/>
    <property type="project" value="UniProtKB-KW"/>
</dbReference>
<evidence type="ECO:0000256" key="5">
    <source>
        <dbReference type="ARBA" id="ARBA00022525"/>
    </source>
</evidence>
<dbReference type="GO" id="GO:0004252">
    <property type="term" value="F:serine-type endopeptidase activity"/>
    <property type="evidence" value="ECO:0007669"/>
    <property type="project" value="UniProtKB-UniRule"/>
</dbReference>
<evidence type="ECO:0000256" key="10">
    <source>
        <dbReference type="ARBA" id="ARBA00022825"/>
    </source>
</evidence>
<evidence type="ECO:0000256" key="3">
    <source>
        <dbReference type="ARBA" id="ARBA00004239"/>
    </source>
</evidence>
<dbReference type="Pfam" id="PF00082">
    <property type="entry name" value="Peptidase_S8"/>
    <property type="match status" value="1"/>
</dbReference>
<keyword evidence="8 16" id="KW-0732">Signal</keyword>
<dbReference type="SUPFAM" id="SSF54897">
    <property type="entry name" value="Protease propeptides/inhibitors"/>
    <property type="match status" value="1"/>
</dbReference>
<feature type="active site" description="Charge relay system" evidence="15">
    <location>
        <position position="564"/>
    </location>
</feature>
<evidence type="ECO:0000256" key="2">
    <source>
        <dbReference type="ARBA" id="ARBA00002451"/>
    </source>
</evidence>
<keyword evidence="6 15" id="KW-0645">Protease</keyword>
<evidence type="ECO:0000256" key="6">
    <source>
        <dbReference type="ARBA" id="ARBA00022670"/>
    </source>
</evidence>
<dbReference type="GO" id="GO:0005576">
    <property type="term" value="C:extracellular region"/>
    <property type="evidence" value="ECO:0007669"/>
    <property type="project" value="UniProtKB-SubCell"/>
</dbReference>
<dbReference type="SMART" id="SM00944">
    <property type="entry name" value="Pro-kuma_activ"/>
    <property type="match status" value="1"/>
</dbReference>
<feature type="binding site" evidence="15">
    <location>
        <position position="607"/>
    </location>
    <ligand>
        <name>Ca(2+)</name>
        <dbReference type="ChEBI" id="CHEBI:29108"/>
    </ligand>
</feature>
<feature type="domain" description="Peptidase S53" evidence="17">
    <location>
        <begin position="217"/>
        <end position="647"/>
    </location>
</feature>
<dbReference type="CDD" id="cd11377">
    <property type="entry name" value="Pro-peptidase_S53"/>
    <property type="match status" value="1"/>
</dbReference>
<sequence length="657" mass="72871">MPRALLLATSLAVLLGAVGAPPSGQEPVVLFERHPAPATFQKLHQPPGNDHTITLQIALKNVRFEDSIDDLLDKMSDPAHPEFRSHLDDMELADLSRPNDDSIEAVVDWLRSHGFAQNQMKWTTHKDWISLEKVPLKKVETMLDTTYSVYQHHDGEHMIRTEKYSLPRNLHHHIELIQFGRLQKQRSAARVIEQLPSAKHEVLINPNIPNTCTDPSSVTNDCLRQLYKTAGYKVQAPQTNMIGITGYLEEVGNFKDAQMFLQTQRRDQVGGKFELVKVNDGKDFQELDQDQVDRQLGVEANLDTQTALGFTLPTRNIFWSTGGSPPFTPDLNTPSNTNEPYLEWLKFILAQPKDQIPKVISTSYGDDEQTVPASYARRVCKGFAALGALGVSVIFSSGDYGVGKTGFCYSNDEQPFASAKPNLFTNLPGNLPLVSSAFLNNRFLLYLWFVTSVGATENFFPEVAVSEGGPGGFNSGGGFLQFKFRFATYQLQQHLANYFATPKWQKDQVNRYLDYMGSETYSGLYNRSGRGFPDVSAQGAKYVIAWQQTFLTGGHYLLHVGGTSASAPTFASIIALLNDYRISLGGGPLGFLNPWLYKTGYSALNDVISGSSSGCNTTGFEAIRGWDPVTGLGTPNFRKLQKLVAPWSKSVARKTGY</sequence>
<evidence type="ECO:0000313" key="18">
    <source>
        <dbReference type="EMBL" id="KNZ54028.1"/>
    </source>
</evidence>
<comment type="caution">
    <text evidence="18">The sequence shown here is derived from an EMBL/GenBank/DDBJ whole genome shotgun (WGS) entry which is preliminary data.</text>
</comment>
<evidence type="ECO:0000256" key="8">
    <source>
        <dbReference type="ARBA" id="ARBA00022729"/>
    </source>
</evidence>
<dbReference type="Proteomes" id="UP000037035">
    <property type="component" value="Unassembled WGS sequence"/>
</dbReference>
<comment type="function">
    <text evidence="2">Secreted tripeptidyl-peptidase which degrades proteins at acidic pHs and is involved in virulence.</text>
</comment>
<evidence type="ECO:0000259" key="17">
    <source>
        <dbReference type="PROSITE" id="PS51695"/>
    </source>
</evidence>
<reference evidence="18 19" key="1">
    <citation type="submission" date="2015-08" db="EMBL/GenBank/DDBJ databases">
        <title>Next Generation Sequencing and Analysis of the Genome of Puccinia sorghi L Schw, the Causal Agent of Maize Common Rust.</title>
        <authorList>
            <person name="Rochi L."/>
            <person name="Burguener G."/>
            <person name="Darino M."/>
            <person name="Turjanski A."/>
            <person name="Kreff E."/>
            <person name="Dieguez M.J."/>
            <person name="Sacco F."/>
        </authorList>
    </citation>
    <scope>NUCLEOTIDE SEQUENCE [LARGE SCALE GENOMIC DNA]</scope>
    <source>
        <strain evidence="18 19">RO10H11247</strain>
    </source>
</reference>
<keyword evidence="19" id="KW-1185">Reference proteome</keyword>
<name>A0A0L6UZR7_9BASI</name>
<dbReference type="InterPro" id="IPR030400">
    <property type="entry name" value="Sedolisin_dom"/>
</dbReference>
<proteinExistence type="predicted"/>
<dbReference type="EC" id="3.4.14.10" evidence="4"/>
<feature type="binding site" evidence="15">
    <location>
        <position position="606"/>
    </location>
    <ligand>
        <name>Ca(2+)</name>
        <dbReference type="ChEBI" id="CHEBI:29108"/>
    </ligand>
</feature>
<dbReference type="InterPro" id="IPR050819">
    <property type="entry name" value="Tripeptidyl-peptidase_I"/>
</dbReference>
<keyword evidence="9 15" id="KW-0378">Hydrolase</keyword>
<dbReference type="PROSITE" id="PS51695">
    <property type="entry name" value="SEDOLISIN"/>
    <property type="match status" value="1"/>
</dbReference>
<protein>
    <recommendedName>
        <fullName evidence="4">tripeptidyl-peptidase II</fullName>
        <ecNumber evidence="4">3.4.14.10</ecNumber>
    </recommendedName>
</protein>
<feature type="binding site" evidence="15">
    <location>
        <position position="627"/>
    </location>
    <ligand>
        <name>Ca(2+)</name>
        <dbReference type="ChEBI" id="CHEBI:29108"/>
    </ligand>
</feature>
<gene>
    <name evidence="18" type="ORF">VP01_306g5</name>
</gene>
<dbReference type="Pfam" id="PF09286">
    <property type="entry name" value="Pro-kuma_activ"/>
    <property type="match status" value="1"/>
</dbReference>
<dbReference type="EMBL" id="LAVV01008024">
    <property type="protein sequence ID" value="KNZ54028.1"/>
    <property type="molecule type" value="Genomic_DNA"/>
</dbReference>
<dbReference type="AlphaFoldDB" id="A0A0L6UZR7"/>
<feature type="signal peptide" evidence="16">
    <location>
        <begin position="1"/>
        <end position="19"/>
    </location>
</feature>
<evidence type="ECO:0000256" key="1">
    <source>
        <dbReference type="ARBA" id="ARBA00001910"/>
    </source>
</evidence>
<keyword evidence="11 15" id="KW-0106">Calcium</keyword>
<keyword evidence="14" id="KW-0325">Glycoprotein</keyword>
<dbReference type="InterPro" id="IPR036852">
    <property type="entry name" value="Peptidase_S8/S53_dom_sf"/>
</dbReference>
<evidence type="ECO:0000256" key="7">
    <source>
        <dbReference type="ARBA" id="ARBA00022723"/>
    </source>
</evidence>
<evidence type="ECO:0000256" key="14">
    <source>
        <dbReference type="ARBA" id="ARBA00023180"/>
    </source>
</evidence>
<accession>A0A0L6UZR7</accession>
<dbReference type="GO" id="GO:0008240">
    <property type="term" value="F:tripeptidyl-peptidase activity"/>
    <property type="evidence" value="ECO:0007669"/>
    <property type="project" value="UniProtKB-EC"/>
</dbReference>
<dbReference type="PANTHER" id="PTHR14218:SF15">
    <property type="entry name" value="TRIPEPTIDYL-PEPTIDASE 1"/>
    <property type="match status" value="1"/>
</dbReference>
<comment type="cofactor">
    <cofactor evidence="15">
        <name>Ca(2+)</name>
        <dbReference type="ChEBI" id="CHEBI:29108"/>
    </cofactor>
    <text evidence="15">Binds 1 Ca(2+) ion per subunit.</text>
</comment>
<feature type="binding site" evidence="15">
    <location>
        <position position="625"/>
    </location>
    <ligand>
        <name>Ca(2+)</name>
        <dbReference type="ChEBI" id="CHEBI:29108"/>
    </ligand>
</feature>
<dbReference type="OrthoDB" id="409122at2759"/>
<keyword evidence="7 15" id="KW-0479">Metal-binding</keyword>
<feature type="active site" description="Charge relay system" evidence="15">
    <location>
        <position position="303"/>
    </location>
</feature>
<evidence type="ECO:0000256" key="4">
    <source>
        <dbReference type="ARBA" id="ARBA00012462"/>
    </source>
</evidence>
<dbReference type="SUPFAM" id="SSF52743">
    <property type="entry name" value="Subtilisin-like"/>
    <property type="match status" value="1"/>
</dbReference>
<evidence type="ECO:0000256" key="11">
    <source>
        <dbReference type="ARBA" id="ARBA00022837"/>
    </source>
</evidence>
<keyword evidence="12" id="KW-0843">Virulence</keyword>
<evidence type="ECO:0000313" key="19">
    <source>
        <dbReference type="Proteomes" id="UP000037035"/>
    </source>
</evidence>
<feature type="chain" id="PRO_5005568175" description="tripeptidyl-peptidase II" evidence="16">
    <location>
        <begin position="20"/>
        <end position="657"/>
    </location>
</feature>
<dbReference type="PANTHER" id="PTHR14218">
    <property type="entry name" value="PROTEASE S8 TRIPEPTIDYL PEPTIDASE I CLN2"/>
    <property type="match status" value="1"/>
</dbReference>
<comment type="catalytic activity">
    <reaction evidence="1">
        <text>Release of an N-terminal tripeptide from a polypeptide.</text>
        <dbReference type="EC" id="3.4.14.10"/>
    </reaction>
</comment>
<dbReference type="FunFam" id="3.40.50.200:FF:000015">
    <property type="entry name" value="Tripeptidyl peptidase A"/>
    <property type="match status" value="1"/>
</dbReference>
<dbReference type="InterPro" id="IPR000209">
    <property type="entry name" value="Peptidase_S8/S53_dom"/>
</dbReference>
<dbReference type="VEuPathDB" id="FungiDB:VP01_306g5"/>
<organism evidence="18 19">
    <name type="scientific">Puccinia sorghi</name>
    <dbReference type="NCBI Taxonomy" id="27349"/>
    <lineage>
        <taxon>Eukaryota</taxon>
        <taxon>Fungi</taxon>
        <taxon>Dikarya</taxon>
        <taxon>Basidiomycota</taxon>
        <taxon>Pucciniomycotina</taxon>
        <taxon>Pucciniomycetes</taxon>
        <taxon>Pucciniales</taxon>
        <taxon>Pucciniaceae</taxon>
        <taxon>Puccinia</taxon>
    </lineage>
</organism>
<comment type="subcellular location">
    <subcellularLocation>
        <location evidence="3">Secreted</location>
        <location evidence="3">Extracellular space</location>
    </subcellularLocation>
</comment>
<dbReference type="InterPro" id="IPR015366">
    <property type="entry name" value="S53_propep"/>
</dbReference>
<keyword evidence="10 15" id="KW-0720">Serine protease</keyword>
<dbReference type="CDD" id="cd04056">
    <property type="entry name" value="Peptidases_S53"/>
    <property type="match status" value="1"/>
</dbReference>
<feature type="active site" description="Charge relay system" evidence="15">
    <location>
        <position position="299"/>
    </location>
</feature>
<dbReference type="STRING" id="27349.A0A0L6UZR7"/>
<evidence type="ECO:0000256" key="13">
    <source>
        <dbReference type="ARBA" id="ARBA00023145"/>
    </source>
</evidence>
<dbReference type="Gene3D" id="3.40.50.200">
    <property type="entry name" value="Peptidase S8/S53 domain"/>
    <property type="match status" value="1"/>
</dbReference>
<keyword evidence="5" id="KW-0964">Secreted</keyword>
<evidence type="ECO:0000256" key="9">
    <source>
        <dbReference type="ARBA" id="ARBA00022801"/>
    </source>
</evidence>
<keyword evidence="13" id="KW-0865">Zymogen</keyword>
<dbReference type="GO" id="GO:0046872">
    <property type="term" value="F:metal ion binding"/>
    <property type="evidence" value="ECO:0007669"/>
    <property type="project" value="UniProtKB-UniRule"/>
</dbReference>